<reference evidence="2" key="1">
    <citation type="submission" date="2021-02" db="EMBL/GenBank/DDBJ databases">
        <authorList>
            <person name="Dougan E. K."/>
            <person name="Rhodes N."/>
            <person name="Thang M."/>
            <person name="Chan C."/>
        </authorList>
    </citation>
    <scope>NUCLEOTIDE SEQUENCE</scope>
</reference>
<accession>A0A813FWB6</accession>
<gene>
    <name evidence="2" type="ORF">PGLA1383_LOCUS34507</name>
</gene>
<organism evidence="2 3">
    <name type="scientific">Polarella glacialis</name>
    <name type="common">Dinoflagellate</name>
    <dbReference type="NCBI Taxonomy" id="89957"/>
    <lineage>
        <taxon>Eukaryota</taxon>
        <taxon>Sar</taxon>
        <taxon>Alveolata</taxon>
        <taxon>Dinophyceae</taxon>
        <taxon>Suessiales</taxon>
        <taxon>Suessiaceae</taxon>
        <taxon>Polarella</taxon>
    </lineage>
</organism>
<dbReference type="AlphaFoldDB" id="A0A813FWB6"/>
<dbReference type="Proteomes" id="UP000654075">
    <property type="component" value="Unassembled WGS sequence"/>
</dbReference>
<keyword evidence="3" id="KW-1185">Reference proteome</keyword>
<evidence type="ECO:0000313" key="3">
    <source>
        <dbReference type="Proteomes" id="UP000654075"/>
    </source>
</evidence>
<feature type="compositionally biased region" description="Low complexity" evidence="1">
    <location>
        <begin position="29"/>
        <end position="45"/>
    </location>
</feature>
<feature type="region of interest" description="Disordered" evidence="1">
    <location>
        <begin position="423"/>
        <end position="450"/>
    </location>
</feature>
<protein>
    <submittedName>
        <fullName evidence="2">Uncharacterized protein</fullName>
    </submittedName>
</protein>
<proteinExistence type="predicted"/>
<feature type="region of interest" description="Disordered" evidence="1">
    <location>
        <begin position="15"/>
        <end position="74"/>
    </location>
</feature>
<sequence length="564" mass="63438">MLAGVQRIGVPASHGAFLRRNWPPASSLQQHQQQRQRQPKQQQKQQEQERQKPKVSRTRHLRKHRHQSAISAASAHSNTHCLLASILTATMAAARFSAARAAIVGRVRMSRSSFRKTRLQQSSADHLRDTFHGEAVNAKLADWPSSLLVPPDDLQQEQVAQFCLSQHPFLEALRLVLREPPGQDLSQLHKTPLGEETLQQFSTTGAEPCIRRIPWIRRFASCRHEAPEVFANFLQVYHDLLRSFVMPRLGAKRLAFQARPTFRCHLPHTGASVRPHRDEDYMHPPCELNLWIPFTPTFGSNSLYAESRRGAGDFRPLELQPGQLARFYGSQVWHYTVANETDSTRVSIDVRVIREQEWSTAAFATDDFKLGGYYSVMTPEGVLPRHSDELGICGAYYSAYGNPSYGNPSYEEASRRYDERLRAMEGTGSGSGRTASSGRRDSKKANIASQAERKRAMQDLFLADLAGAAEEQCSRDPKSCSEAAEIQRAAGRNGNPSGSSIESLEALSGRMPSNEQWEEMLRRYDLPSPLKGGVQSQDVLDSYAYMMRLQSMADMYYGSHHASR</sequence>
<dbReference type="OrthoDB" id="10260017at2759"/>
<dbReference type="EMBL" id="CAJNNV010025976">
    <property type="protein sequence ID" value="CAE8616840.1"/>
    <property type="molecule type" value="Genomic_DNA"/>
</dbReference>
<comment type="caution">
    <text evidence="2">The sequence shown here is derived from an EMBL/GenBank/DDBJ whole genome shotgun (WGS) entry which is preliminary data.</text>
</comment>
<feature type="compositionally biased region" description="Basic residues" evidence="1">
    <location>
        <begin position="53"/>
        <end position="67"/>
    </location>
</feature>
<evidence type="ECO:0000313" key="2">
    <source>
        <dbReference type="EMBL" id="CAE8616840.1"/>
    </source>
</evidence>
<dbReference type="SUPFAM" id="SSF51197">
    <property type="entry name" value="Clavaminate synthase-like"/>
    <property type="match status" value="1"/>
</dbReference>
<name>A0A813FWB6_POLGL</name>
<evidence type="ECO:0000256" key="1">
    <source>
        <dbReference type="SAM" id="MobiDB-lite"/>
    </source>
</evidence>
<feature type="region of interest" description="Disordered" evidence="1">
    <location>
        <begin position="485"/>
        <end position="512"/>
    </location>
</feature>